<feature type="domain" description="DUF5672" evidence="1">
    <location>
        <begin position="56"/>
        <end position="237"/>
    </location>
</feature>
<proteinExistence type="predicted"/>
<reference evidence="2" key="1">
    <citation type="submission" date="2021-04" db="EMBL/GenBank/DDBJ databases">
        <authorList>
            <person name="Rodrigo-Torres L."/>
            <person name="Arahal R. D."/>
            <person name="Lucena T."/>
        </authorList>
    </citation>
    <scope>NUCLEOTIDE SEQUENCE</scope>
    <source>
        <strain evidence="2">CECT 9275</strain>
    </source>
</reference>
<dbReference type="Pfam" id="PF18922">
    <property type="entry name" value="DUF5672"/>
    <property type="match status" value="1"/>
</dbReference>
<evidence type="ECO:0000259" key="1">
    <source>
        <dbReference type="Pfam" id="PF18922"/>
    </source>
</evidence>
<sequence length="259" mass="30501">MKELVTVVVPVINPILTPLEEMALHHSLDVLKNHPVIFLSYEGADLSVIREYWSHLDIIHFPERYFHSRKAFSPLLLMEEFYERFNWADYLLVHELNSWIVKDELNYWCNQGYDFLKAAPVFENKKSKASLTNPFSRIKGLSEEQKTVLGNSYDQNGFMLCYIERMYDMLKNNSKQAYKYRHTETLPNADALFWDLEPNRFMPKLRKPTEIVQNFFARHITHLEDLKSLKTSQLPFAITGITSIKGITSEIARELPYYP</sequence>
<dbReference type="AlphaFoldDB" id="A0A916JES6"/>
<protein>
    <recommendedName>
        <fullName evidence="1">DUF5672 domain-containing protein</fullName>
    </recommendedName>
</protein>
<dbReference type="EMBL" id="CAJRAF010000002">
    <property type="protein sequence ID" value="CAG5004452.1"/>
    <property type="molecule type" value="Genomic_DNA"/>
</dbReference>
<dbReference type="InterPro" id="IPR043729">
    <property type="entry name" value="DUF5672"/>
</dbReference>
<dbReference type="RefSeq" id="WP_215239883.1">
    <property type="nucleotide sequence ID" value="NZ_CAJRAF010000002.1"/>
</dbReference>
<accession>A0A916JES6</accession>
<organism evidence="2 3">
    <name type="scientific">Dyadobacter helix</name>
    <dbReference type="NCBI Taxonomy" id="2822344"/>
    <lineage>
        <taxon>Bacteria</taxon>
        <taxon>Pseudomonadati</taxon>
        <taxon>Bacteroidota</taxon>
        <taxon>Cytophagia</taxon>
        <taxon>Cytophagales</taxon>
        <taxon>Spirosomataceae</taxon>
        <taxon>Dyadobacter</taxon>
    </lineage>
</organism>
<dbReference type="Proteomes" id="UP000680038">
    <property type="component" value="Unassembled WGS sequence"/>
</dbReference>
<evidence type="ECO:0000313" key="2">
    <source>
        <dbReference type="EMBL" id="CAG5004452.1"/>
    </source>
</evidence>
<keyword evidence="3" id="KW-1185">Reference proteome</keyword>
<name>A0A916JES6_9BACT</name>
<gene>
    <name evidence="2" type="ORF">DYBT9275_03373</name>
</gene>
<evidence type="ECO:0000313" key="3">
    <source>
        <dbReference type="Proteomes" id="UP000680038"/>
    </source>
</evidence>
<comment type="caution">
    <text evidence="2">The sequence shown here is derived from an EMBL/GenBank/DDBJ whole genome shotgun (WGS) entry which is preliminary data.</text>
</comment>